<protein>
    <recommendedName>
        <fullName evidence="2">histidine kinase</fullName>
        <ecNumber evidence="2">2.7.13.3</ecNumber>
    </recommendedName>
</protein>
<dbReference type="Pfam" id="PF00072">
    <property type="entry name" value="Response_reg"/>
    <property type="match status" value="1"/>
</dbReference>
<dbReference type="GO" id="GO:0000155">
    <property type="term" value="F:phosphorelay sensor kinase activity"/>
    <property type="evidence" value="ECO:0007669"/>
    <property type="project" value="InterPro"/>
</dbReference>
<proteinExistence type="predicted"/>
<evidence type="ECO:0000256" key="2">
    <source>
        <dbReference type="ARBA" id="ARBA00012438"/>
    </source>
</evidence>
<dbReference type="CDD" id="cd17546">
    <property type="entry name" value="REC_hyHK_CKI1_RcsC-like"/>
    <property type="match status" value="1"/>
</dbReference>
<dbReference type="SUPFAM" id="SSF55874">
    <property type="entry name" value="ATPase domain of HSP90 chaperone/DNA topoisomerase II/histidine kinase"/>
    <property type="match status" value="1"/>
</dbReference>
<dbReference type="InterPro" id="IPR004358">
    <property type="entry name" value="Sig_transdc_His_kin-like_C"/>
</dbReference>
<dbReference type="EMBL" id="BDFD01000001">
    <property type="protein sequence ID" value="GAV19258.1"/>
    <property type="molecule type" value="Genomic_DNA"/>
</dbReference>
<dbReference type="SMART" id="SM00388">
    <property type="entry name" value="HisKA"/>
    <property type="match status" value="1"/>
</dbReference>
<feature type="transmembrane region" description="Helical" evidence="5">
    <location>
        <begin position="76"/>
        <end position="94"/>
    </location>
</feature>
<name>A0A1L8CK12_9PROT</name>
<evidence type="ECO:0000259" key="8">
    <source>
        <dbReference type="PROSITE" id="PS50112"/>
    </source>
</evidence>
<feature type="domain" description="PAS" evidence="8">
    <location>
        <begin position="217"/>
        <end position="264"/>
    </location>
</feature>
<dbReference type="InterPro" id="IPR011006">
    <property type="entry name" value="CheY-like_superfamily"/>
</dbReference>
<dbReference type="Gene3D" id="3.30.565.10">
    <property type="entry name" value="Histidine kinase-like ATPase, C-terminal domain"/>
    <property type="match status" value="1"/>
</dbReference>
<dbReference type="InterPro" id="IPR035965">
    <property type="entry name" value="PAS-like_dom_sf"/>
</dbReference>
<dbReference type="CDD" id="cd00082">
    <property type="entry name" value="HisKA"/>
    <property type="match status" value="1"/>
</dbReference>
<keyword evidence="10" id="KW-1185">Reference proteome</keyword>
<feature type="transmembrane region" description="Helical" evidence="5">
    <location>
        <begin position="20"/>
        <end position="40"/>
    </location>
</feature>
<dbReference type="PROSITE" id="PS50112">
    <property type="entry name" value="PAS"/>
    <property type="match status" value="1"/>
</dbReference>
<dbReference type="SMART" id="SM00387">
    <property type="entry name" value="HATPase_c"/>
    <property type="match status" value="1"/>
</dbReference>
<feature type="modified residue" description="4-aspartylphosphate" evidence="4">
    <location>
        <position position="634"/>
    </location>
</feature>
<dbReference type="AlphaFoldDB" id="A0A1L8CK12"/>
<dbReference type="Gene3D" id="3.30.450.20">
    <property type="entry name" value="PAS domain"/>
    <property type="match status" value="1"/>
</dbReference>
<keyword evidence="9" id="KW-0808">Transferase</keyword>
<feature type="domain" description="Histidine kinase" evidence="6">
    <location>
        <begin position="337"/>
        <end position="562"/>
    </location>
</feature>
<dbReference type="SUPFAM" id="SSF47384">
    <property type="entry name" value="Homodimeric domain of signal transducing histidine kinase"/>
    <property type="match status" value="1"/>
</dbReference>
<dbReference type="EC" id="2.7.13.3" evidence="2"/>
<dbReference type="InterPro" id="IPR005467">
    <property type="entry name" value="His_kinase_dom"/>
</dbReference>
<evidence type="ECO:0000313" key="9">
    <source>
        <dbReference type="EMBL" id="GAV19258.1"/>
    </source>
</evidence>
<keyword evidence="9" id="KW-0418">Kinase</keyword>
<dbReference type="PANTHER" id="PTHR43065">
    <property type="entry name" value="SENSOR HISTIDINE KINASE"/>
    <property type="match status" value="1"/>
</dbReference>
<dbReference type="InterPro" id="IPR003594">
    <property type="entry name" value="HATPase_dom"/>
</dbReference>
<dbReference type="InterPro" id="IPR003661">
    <property type="entry name" value="HisK_dim/P_dom"/>
</dbReference>
<feature type="domain" description="Response regulatory" evidence="7">
    <location>
        <begin position="583"/>
        <end position="699"/>
    </location>
</feature>
<dbReference type="InterPro" id="IPR001789">
    <property type="entry name" value="Sig_transdc_resp-reg_receiver"/>
</dbReference>
<keyword evidence="5" id="KW-1133">Transmembrane helix</keyword>
<keyword evidence="5" id="KW-0812">Transmembrane</keyword>
<dbReference type="PROSITE" id="PS50109">
    <property type="entry name" value="HIS_KIN"/>
    <property type="match status" value="1"/>
</dbReference>
<sequence>MAKIVASSGLRQVILQMNPLQLSILVAIPFVMVFSAINFTLGLYELWQIEVLMILTLSGLYFWSKRKHSQFLLKNLFVLHPVILFSFLFLQGGYSEIGFIWSFGFPFIACLSAGSRIGMAWTLVYAVLIAALGFGMEDIGWQKVVYIGLAYLAFSLIAFYTVIARETSEQLKELRLNETTSRLKHEEHALANSKISHRELLNALPHAIAVFSENRWIYSNWNTTQLLGVDSVELMIGTSLFDYVDPDDHARLNELISHMSVSNRPASLQNVRLLRKTGEPFIGLLHLSPVDHEGQAAFLVAFEDSSQSHDQEEEKISLQAQLEHAQRLESLGVLAGGIAHDFNNILAAIMGNAELARRKLDVQSPGVSHLENILSSCDHAAELCKQMLAYAGKGSYEIEVINLNELIKVMGKLIRASVSSNISLKMKLDDNLPGIEGDQAQVQQLLLNFIVNSAEAIGKQPGEIKVSTGAKVMTRETLDHLYNGTKLPEREYVIIEVRDDGCGMPEAVKNRIFDPFFTTKDTGSGLGLSAVLGIVRGHHGAIQLLSESGKGTAFRVYFPSTDQSFKERMATTMEVEAWHGDGTVLIVDDDLRVRTVASSFIENLDFDVLSAEDGKEGLALFKEHHHKLVAVLLDMTMPVMGGVEAMIGMRECDRSVPIVLISGYSETEAGQLVSGDRPNAFLQKPFKAKDLKSTLYEIMHEQAD</sequence>
<dbReference type="PROSITE" id="PS50110">
    <property type="entry name" value="RESPONSE_REGULATORY"/>
    <property type="match status" value="1"/>
</dbReference>
<dbReference type="PANTHER" id="PTHR43065:SF42">
    <property type="entry name" value="TWO-COMPONENT SENSOR PPRA"/>
    <property type="match status" value="1"/>
</dbReference>
<gene>
    <name evidence="9" type="ORF">MMIC_P0191</name>
</gene>
<dbReference type="SUPFAM" id="SSF55785">
    <property type="entry name" value="PYP-like sensor domain (PAS domain)"/>
    <property type="match status" value="1"/>
</dbReference>
<dbReference type="Pfam" id="PF00512">
    <property type="entry name" value="HisKA"/>
    <property type="match status" value="1"/>
</dbReference>
<dbReference type="RefSeq" id="WP_227819285.1">
    <property type="nucleotide sequence ID" value="NZ_BDFD01000001.1"/>
</dbReference>
<feature type="transmembrane region" description="Helical" evidence="5">
    <location>
        <begin position="46"/>
        <end position="64"/>
    </location>
</feature>
<dbReference type="Pfam" id="PF02518">
    <property type="entry name" value="HATPase_c"/>
    <property type="match status" value="1"/>
</dbReference>
<dbReference type="Gene3D" id="1.10.287.130">
    <property type="match status" value="1"/>
</dbReference>
<dbReference type="Gene3D" id="3.40.50.2300">
    <property type="match status" value="1"/>
</dbReference>
<evidence type="ECO:0000256" key="4">
    <source>
        <dbReference type="PROSITE-ProRule" id="PRU00169"/>
    </source>
</evidence>
<dbReference type="Proteomes" id="UP000231632">
    <property type="component" value="Unassembled WGS sequence"/>
</dbReference>
<dbReference type="CDD" id="cd00130">
    <property type="entry name" value="PAS"/>
    <property type="match status" value="1"/>
</dbReference>
<reference evidence="9 10" key="1">
    <citation type="journal article" date="2017" name="Arch. Microbiol.">
        <title>Mariprofundus micogutta sp. nov., a novel iron-oxidizing zetaproteobacterium isolated from a deep-sea hydrothermal field at the Bayonnaise knoll of the Izu-Ogasawara arc, and a description of Mariprofundales ord. nov. and Zetaproteobacteria classis nov.</title>
        <authorList>
            <person name="Makita H."/>
            <person name="Tanaka E."/>
            <person name="Mitsunobu S."/>
            <person name="Miyazaki M."/>
            <person name="Nunoura T."/>
            <person name="Uematsu K."/>
            <person name="Takaki Y."/>
            <person name="Nishi S."/>
            <person name="Shimamura S."/>
            <person name="Takai K."/>
        </authorList>
    </citation>
    <scope>NUCLEOTIDE SEQUENCE [LARGE SCALE GENOMIC DNA]</scope>
    <source>
        <strain evidence="9 10">ET2</strain>
    </source>
</reference>
<evidence type="ECO:0000259" key="6">
    <source>
        <dbReference type="PROSITE" id="PS50109"/>
    </source>
</evidence>
<evidence type="ECO:0000259" key="7">
    <source>
        <dbReference type="PROSITE" id="PS50110"/>
    </source>
</evidence>
<dbReference type="Pfam" id="PF13426">
    <property type="entry name" value="PAS_9"/>
    <property type="match status" value="1"/>
</dbReference>
<organism evidence="9 10">
    <name type="scientific">Mariprofundus micogutta</name>
    <dbReference type="NCBI Taxonomy" id="1921010"/>
    <lineage>
        <taxon>Bacteria</taxon>
        <taxon>Pseudomonadati</taxon>
        <taxon>Pseudomonadota</taxon>
        <taxon>Candidatius Mariprofundia</taxon>
        <taxon>Mariprofundales</taxon>
        <taxon>Mariprofundaceae</taxon>
        <taxon>Mariprofundus</taxon>
    </lineage>
</organism>
<keyword evidence="5" id="KW-0472">Membrane</keyword>
<dbReference type="SMART" id="SM00091">
    <property type="entry name" value="PAS"/>
    <property type="match status" value="1"/>
</dbReference>
<evidence type="ECO:0000256" key="3">
    <source>
        <dbReference type="ARBA" id="ARBA00022553"/>
    </source>
</evidence>
<dbReference type="SUPFAM" id="SSF52172">
    <property type="entry name" value="CheY-like"/>
    <property type="match status" value="1"/>
</dbReference>
<feature type="transmembrane region" description="Helical" evidence="5">
    <location>
        <begin position="100"/>
        <end position="132"/>
    </location>
</feature>
<feature type="transmembrane region" description="Helical" evidence="5">
    <location>
        <begin position="144"/>
        <end position="163"/>
    </location>
</feature>
<dbReference type="InterPro" id="IPR036097">
    <property type="entry name" value="HisK_dim/P_sf"/>
</dbReference>
<evidence type="ECO:0000313" key="10">
    <source>
        <dbReference type="Proteomes" id="UP000231632"/>
    </source>
</evidence>
<dbReference type="InterPro" id="IPR000014">
    <property type="entry name" value="PAS"/>
</dbReference>
<keyword evidence="3 4" id="KW-0597">Phosphoprotein</keyword>
<dbReference type="STRING" id="1921010.MMIC_P0191"/>
<dbReference type="PRINTS" id="PR00344">
    <property type="entry name" value="BCTRLSENSOR"/>
</dbReference>
<comment type="catalytic activity">
    <reaction evidence="1">
        <text>ATP + protein L-histidine = ADP + protein N-phospho-L-histidine.</text>
        <dbReference type="EC" id="2.7.13.3"/>
    </reaction>
</comment>
<evidence type="ECO:0000256" key="5">
    <source>
        <dbReference type="SAM" id="Phobius"/>
    </source>
</evidence>
<accession>A0A1L8CK12</accession>
<dbReference type="InterPro" id="IPR036890">
    <property type="entry name" value="HATPase_C_sf"/>
</dbReference>
<dbReference type="SMART" id="SM00448">
    <property type="entry name" value="REC"/>
    <property type="match status" value="1"/>
</dbReference>
<comment type="caution">
    <text evidence="9">The sequence shown here is derived from an EMBL/GenBank/DDBJ whole genome shotgun (WGS) entry which is preliminary data.</text>
</comment>
<dbReference type="NCBIfam" id="TIGR00229">
    <property type="entry name" value="sensory_box"/>
    <property type="match status" value="1"/>
</dbReference>
<evidence type="ECO:0000256" key="1">
    <source>
        <dbReference type="ARBA" id="ARBA00000085"/>
    </source>
</evidence>